<evidence type="ECO:0000313" key="3">
    <source>
        <dbReference type="Proteomes" id="UP001592531"/>
    </source>
</evidence>
<comment type="caution">
    <text evidence="2">The sequence shown here is derived from an EMBL/GenBank/DDBJ whole genome shotgun (WGS) entry which is preliminary data.</text>
</comment>
<proteinExistence type="predicted"/>
<sequence>MTRKIAITLRKGGSGKTTTAVNLAAGLRQLGQRVLLVDLDPQANATLAVGINPLALPYNINHLFTSIDVRPRDAIHHLPTDLDLLPSHPDLGVTETSMKASQVGVLRGMLQAIEDDYDFIILDTPPSESFLAINALAYADEVIIPLQAHYLAVHGLEQAMEQIENVRQGLNPSLRISGILPTMVNQRTNIARMILDDVREKYPTLVYPFQIDFSIKHAEASLAGLPVVLFEPNSTGAQAYRKLAETVLHDKQART</sequence>
<gene>
    <name evidence="2" type="ORF">ACEZDE_22510</name>
</gene>
<dbReference type="EMBL" id="JBHFAB010000017">
    <property type="protein sequence ID" value="MFC1419383.1"/>
    <property type="molecule type" value="Genomic_DNA"/>
</dbReference>
<dbReference type="Gene3D" id="3.40.50.300">
    <property type="entry name" value="P-loop containing nucleotide triphosphate hydrolases"/>
    <property type="match status" value="1"/>
</dbReference>
<feature type="domain" description="AAA" evidence="1">
    <location>
        <begin position="3"/>
        <end position="176"/>
    </location>
</feature>
<dbReference type="InterPro" id="IPR050678">
    <property type="entry name" value="DNA_Partitioning_ATPase"/>
</dbReference>
<evidence type="ECO:0000313" key="2">
    <source>
        <dbReference type="EMBL" id="MFC1419383.1"/>
    </source>
</evidence>
<dbReference type="Pfam" id="PF13614">
    <property type="entry name" value="AAA_31"/>
    <property type="match status" value="1"/>
</dbReference>
<dbReference type="InterPro" id="IPR027417">
    <property type="entry name" value="P-loop_NTPase"/>
</dbReference>
<dbReference type="SUPFAM" id="SSF52540">
    <property type="entry name" value="P-loop containing nucleoside triphosphate hydrolases"/>
    <property type="match status" value="1"/>
</dbReference>
<reference evidence="2 3" key="1">
    <citation type="submission" date="2024-09" db="EMBL/GenBank/DDBJ databases">
        <authorList>
            <person name="Lee S.D."/>
        </authorList>
    </citation>
    <scope>NUCLEOTIDE SEQUENCE [LARGE SCALE GENOMIC DNA]</scope>
    <source>
        <strain evidence="2 3">N8-3</strain>
    </source>
</reference>
<dbReference type="PANTHER" id="PTHR13696">
    <property type="entry name" value="P-LOOP CONTAINING NUCLEOSIDE TRIPHOSPHATE HYDROLASE"/>
    <property type="match status" value="1"/>
</dbReference>
<dbReference type="CDD" id="cd02042">
    <property type="entry name" value="ParAB_family"/>
    <property type="match status" value="1"/>
</dbReference>
<dbReference type="InterPro" id="IPR025669">
    <property type="entry name" value="AAA_dom"/>
</dbReference>
<keyword evidence="3" id="KW-1185">Reference proteome</keyword>
<dbReference type="RefSeq" id="WP_380538619.1">
    <property type="nucleotide sequence ID" value="NZ_JBHFAB010000017.1"/>
</dbReference>
<name>A0ABV6W0S3_9ACTN</name>
<dbReference type="PANTHER" id="PTHR13696:SF52">
    <property type="entry name" value="PARA FAMILY PROTEIN CT_582"/>
    <property type="match status" value="1"/>
</dbReference>
<accession>A0ABV6W0S3</accession>
<protein>
    <submittedName>
        <fullName evidence="2">ParA family protein</fullName>
    </submittedName>
</protein>
<organism evidence="2 3">
    <name type="scientific">Streptacidiphilus cavernicola</name>
    <dbReference type="NCBI Taxonomy" id="3342716"/>
    <lineage>
        <taxon>Bacteria</taxon>
        <taxon>Bacillati</taxon>
        <taxon>Actinomycetota</taxon>
        <taxon>Actinomycetes</taxon>
        <taxon>Kitasatosporales</taxon>
        <taxon>Streptomycetaceae</taxon>
        <taxon>Streptacidiphilus</taxon>
    </lineage>
</organism>
<evidence type="ECO:0000259" key="1">
    <source>
        <dbReference type="Pfam" id="PF13614"/>
    </source>
</evidence>
<dbReference type="Proteomes" id="UP001592531">
    <property type="component" value="Unassembled WGS sequence"/>
</dbReference>